<evidence type="ECO:0000313" key="1">
    <source>
        <dbReference type="EMBL" id="CAA9427581.1"/>
    </source>
</evidence>
<accession>A0A6J4Q413</accession>
<dbReference type="EMBL" id="CADCVA010000265">
    <property type="protein sequence ID" value="CAA9427581.1"/>
    <property type="molecule type" value="Genomic_DNA"/>
</dbReference>
<reference evidence="1" key="1">
    <citation type="submission" date="2020-02" db="EMBL/GenBank/DDBJ databases">
        <authorList>
            <person name="Meier V. D."/>
        </authorList>
    </citation>
    <scope>NUCLEOTIDE SEQUENCE</scope>
    <source>
        <strain evidence="1">AVDCRST_MAG82</strain>
    </source>
</reference>
<proteinExistence type="predicted"/>
<sequence>MLMPLERPPANLRIESQAMPARKRTPADAGALAAGLLADACGSHAENSLQLEVVKDLALDLGRRLEILAREDFAADSLVEATLACADLATLAACNLPALPDGDRALAAEAVDLAAGATRALIPLVESKAGTLDAAHAENTLRDARSAGWRADLAVRQLVS</sequence>
<protein>
    <recommendedName>
        <fullName evidence="2">Cyclodeaminase/cyclohydrolase domain-containing protein</fullName>
    </recommendedName>
</protein>
<dbReference type="AlphaFoldDB" id="A0A6J4Q413"/>
<evidence type="ECO:0008006" key="2">
    <source>
        <dbReference type="Google" id="ProtNLM"/>
    </source>
</evidence>
<name>A0A6J4Q413_9ACTN</name>
<gene>
    <name evidence="1" type="ORF">AVDCRST_MAG82-1866</name>
</gene>
<organism evidence="1">
    <name type="scientific">uncultured Rubrobacteraceae bacterium</name>
    <dbReference type="NCBI Taxonomy" id="349277"/>
    <lineage>
        <taxon>Bacteria</taxon>
        <taxon>Bacillati</taxon>
        <taxon>Actinomycetota</taxon>
        <taxon>Rubrobacteria</taxon>
        <taxon>Rubrobacterales</taxon>
        <taxon>Rubrobacteraceae</taxon>
        <taxon>environmental samples</taxon>
    </lineage>
</organism>